<evidence type="ECO:0008006" key="3">
    <source>
        <dbReference type="Google" id="ProtNLM"/>
    </source>
</evidence>
<dbReference type="STRING" id="66430.ACS04_05405"/>
<accession>A0A0J6XU31</accession>
<protein>
    <recommendedName>
        <fullName evidence="3">Type A2 lantipeptide</fullName>
    </recommendedName>
</protein>
<name>A0A0J6XU31_9ACTN</name>
<sequence length="72" mass="7140">MRNDIETREIADNELDAVSGGVSISGGLLGAATGDVFHVVNTVTSLHTVQGVQALPGAVEGIVGVRAGVAGL</sequence>
<dbReference type="RefSeq" id="WP_048475327.1">
    <property type="nucleotide sequence ID" value="NZ_JBEZIN010000094.1"/>
</dbReference>
<keyword evidence="2" id="KW-1185">Reference proteome</keyword>
<dbReference type="Proteomes" id="UP000035932">
    <property type="component" value="Unassembled WGS sequence"/>
</dbReference>
<dbReference type="PATRIC" id="fig|66430.4.peg.2785"/>
<evidence type="ECO:0000313" key="1">
    <source>
        <dbReference type="EMBL" id="KMO98889.1"/>
    </source>
</evidence>
<organism evidence="1 2">
    <name type="scientific">Streptomyces roseus</name>
    <dbReference type="NCBI Taxonomy" id="66430"/>
    <lineage>
        <taxon>Bacteria</taxon>
        <taxon>Bacillati</taxon>
        <taxon>Actinomycetota</taxon>
        <taxon>Actinomycetes</taxon>
        <taxon>Kitasatosporales</taxon>
        <taxon>Streptomycetaceae</taxon>
        <taxon>Streptomyces</taxon>
    </lineage>
</organism>
<dbReference type="OrthoDB" id="4303017at2"/>
<gene>
    <name evidence="1" type="ORF">ACS04_05405</name>
</gene>
<dbReference type="AlphaFoldDB" id="A0A0J6XU31"/>
<reference evidence="1 2" key="1">
    <citation type="submission" date="2015-06" db="EMBL/GenBank/DDBJ databases">
        <title>Recapitulation of the evolution of biosynthetic gene clusters reveals hidden chemical diversity on bacterial genomes.</title>
        <authorList>
            <person name="Cruz-Morales P."/>
            <person name="Martinez-Guerrero C."/>
            <person name="Morales-Escalante M.A."/>
            <person name="Yanez-Guerra L.A."/>
            <person name="Kopp J.F."/>
            <person name="Feldmann J."/>
            <person name="Ramos-Aboites H.E."/>
            <person name="Barona-Gomez F."/>
        </authorList>
    </citation>
    <scope>NUCLEOTIDE SEQUENCE [LARGE SCALE GENOMIC DNA]</scope>
    <source>
        <strain evidence="1 2">ATCC 31245</strain>
    </source>
</reference>
<dbReference type="EMBL" id="LFML01000018">
    <property type="protein sequence ID" value="KMO98889.1"/>
    <property type="molecule type" value="Genomic_DNA"/>
</dbReference>
<proteinExistence type="predicted"/>
<evidence type="ECO:0000313" key="2">
    <source>
        <dbReference type="Proteomes" id="UP000035932"/>
    </source>
</evidence>
<comment type="caution">
    <text evidence="1">The sequence shown here is derived from an EMBL/GenBank/DDBJ whole genome shotgun (WGS) entry which is preliminary data.</text>
</comment>